<dbReference type="HOGENOM" id="CLU_078256_0_0_1"/>
<reference evidence="3" key="2">
    <citation type="submission" date="2015-01" db="EMBL/GenBank/DDBJ databases">
        <title>Evolutionary Origins and Diversification of the Mycorrhizal Mutualists.</title>
        <authorList>
            <consortium name="DOE Joint Genome Institute"/>
            <consortium name="Mycorrhizal Genomics Consortium"/>
            <person name="Kohler A."/>
            <person name="Kuo A."/>
            <person name="Nagy L.G."/>
            <person name="Floudas D."/>
            <person name="Copeland A."/>
            <person name="Barry K.W."/>
            <person name="Cichocki N."/>
            <person name="Veneault-Fourrey C."/>
            <person name="LaButti K."/>
            <person name="Lindquist E.A."/>
            <person name="Lipzen A."/>
            <person name="Lundell T."/>
            <person name="Morin E."/>
            <person name="Murat C."/>
            <person name="Riley R."/>
            <person name="Ohm R."/>
            <person name="Sun H."/>
            <person name="Tunlid A."/>
            <person name="Henrissat B."/>
            <person name="Grigoriev I.V."/>
            <person name="Hibbett D.S."/>
            <person name="Martin F."/>
        </authorList>
    </citation>
    <scope>NUCLEOTIDE SEQUENCE [LARGE SCALE GENOMIC DNA]</scope>
    <source>
        <strain evidence="3">F 1598</strain>
    </source>
</reference>
<evidence type="ECO:0000256" key="1">
    <source>
        <dbReference type="SAM" id="MobiDB-lite"/>
    </source>
</evidence>
<sequence>MSGKTLSTGTLSLRFMQNAHRAKQLAEVEADKAKVTDEAEWEVAKEVKDAWEIGSGSSAVGQSVSYETSYMPFLFDRDVIKPKGRRTFDKRGHEVEEVELKAENETQPQANLSAPADRSKGSRRPISISGPLSAVHISSTKGVKKTKDTSKTAKQMIRDSSGVGTDLHATPSSARLHQQKTSLESTFLKPSGVDEPADSTKGSTNWARDNEIFSGARPKAKGSTKRAREALSEPKEEARPVYGPFGDLQCYAAFLWRSGTVDLACV</sequence>
<proteinExistence type="predicted"/>
<name>A0A0C3BX66_PILCF</name>
<accession>A0A0C3BX66</accession>
<protein>
    <submittedName>
        <fullName evidence="2">Uncharacterized protein</fullName>
    </submittedName>
</protein>
<dbReference type="InParanoid" id="A0A0C3BX66"/>
<feature type="compositionally biased region" description="Basic and acidic residues" evidence="1">
    <location>
        <begin position="226"/>
        <end position="239"/>
    </location>
</feature>
<dbReference type="OrthoDB" id="3251271at2759"/>
<dbReference type="STRING" id="765440.A0A0C3BX66"/>
<organism evidence="2 3">
    <name type="scientific">Piloderma croceum (strain F 1598)</name>
    <dbReference type="NCBI Taxonomy" id="765440"/>
    <lineage>
        <taxon>Eukaryota</taxon>
        <taxon>Fungi</taxon>
        <taxon>Dikarya</taxon>
        <taxon>Basidiomycota</taxon>
        <taxon>Agaricomycotina</taxon>
        <taxon>Agaricomycetes</taxon>
        <taxon>Agaricomycetidae</taxon>
        <taxon>Atheliales</taxon>
        <taxon>Atheliaceae</taxon>
        <taxon>Piloderma</taxon>
    </lineage>
</organism>
<dbReference type="Proteomes" id="UP000054166">
    <property type="component" value="Unassembled WGS sequence"/>
</dbReference>
<dbReference type="EMBL" id="KN832996">
    <property type="protein sequence ID" value="KIM82027.1"/>
    <property type="molecule type" value="Genomic_DNA"/>
</dbReference>
<dbReference type="AlphaFoldDB" id="A0A0C3BX66"/>
<evidence type="ECO:0000313" key="2">
    <source>
        <dbReference type="EMBL" id="KIM82027.1"/>
    </source>
</evidence>
<keyword evidence="3" id="KW-1185">Reference proteome</keyword>
<feature type="region of interest" description="Disordered" evidence="1">
    <location>
        <begin position="216"/>
        <end position="239"/>
    </location>
</feature>
<feature type="region of interest" description="Disordered" evidence="1">
    <location>
        <begin position="97"/>
        <end position="175"/>
    </location>
</feature>
<reference evidence="2 3" key="1">
    <citation type="submission" date="2014-04" db="EMBL/GenBank/DDBJ databases">
        <authorList>
            <consortium name="DOE Joint Genome Institute"/>
            <person name="Kuo A."/>
            <person name="Tarkka M."/>
            <person name="Buscot F."/>
            <person name="Kohler A."/>
            <person name="Nagy L.G."/>
            <person name="Floudas D."/>
            <person name="Copeland A."/>
            <person name="Barry K.W."/>
            <person name="Cichocki N."/>
            <person name="Veneault-Fourrey C."/>
            <person name="LaButti K."/>
            <person name="Lindquist E.A."/>
            <person name="Lipzen A."/>
            <person name="Lundell T."/>
            <person name="Morin E."/>
            <person name="Murat C."/>
            <person name="Sun H."/>
            <person name="Tunlid A."/>
            <person name="Henrissat B."/>
            <person name="Grigoriev I.V."/>
            <person name="Hibbett D.S."/>
            <person name="Martin F."/>
            <person name="Nordberg H.P."/>
            <person name="Cantor M.N."/>
            <person name="Hua S.X."/>
        </authorList>
    </citation>
    <scope>NUCLEOTIDE SEQUENCE [LARGE SCALE GENOMIC DNA]</scope>
    <source>
        <strain evidence="2 3">F 1598</strain>
    </source>
</reference>
<evidence type="ECO:0000313" key="3">
    <source>
        <dbReference type="Proteomes" id="UP000054166"/>
    </source>
</evidence>
<gene>
    <name evidence="2" type="ORF">PILCRDRAFT_8263</name>
</gene>